<sequence>MILSEDVFKPTEIYAFILTKVKELREHVLKMKLSDKEAKEKQEEIKKGLDSIVNELEKKIKELKNNSEWDKFTIAFYGETNAGKSTLIETLRILLNEKEKLKDREKYKEIDNCINSLKDEREVYDNKIKESVQKYEQALNSIMENLKKSEIELDDLKENLKLLKDSDDEFQVELNDIKEMINKEKSSSFKNFILWLFKRLPEQKNLPVIKDKIKGNSLKIKEIETNEKTINRKIEKMNKETSTLESTKNKEIDECNKKIVLLDKKIQNTDEEIEKYCDGKIIGDGSSDYTRDVTEYEIEYNGQKFCLLDLPGIEGNEKIVLSNINRAVKKSHAVFYISASPNPPQSGNKENSGTIEKIKDHLGDQTEVYFIYNKKIKNPKMLKYDLIDYDEEDSLEETDKVLSSILESQYSGNISLSAYPAFLAIGNCCNRDRTSKIKFLENLNAENILSISQVEKFKNWLTESFVTNTKDKIKRANYKKVYSVIDETTIKIQEQNRILNIVKEALIRNSDNTASNLDSVLIGMKRKFRTELDHSLDEFEQNLRASVYGEIDRCIDNTEFKQIFESKYEEYSEKLSSNLQTRFETLNEEFVSEVKNTLEKHNKTREELIETYNTRYSIDKKFDFKLNLKSGINKTGLIISIGTTIAGIIMAMSNPAGWIVIGLAILGGIISLIKSVWGFFDNDYRAGQQRNTTNSKISEIKGSLRQEIEKKLPEIDQSLTRAIDETKEMLLAEKKDFDDLIDTFENAKNEFDKLSLNIQNKNN</sequence>
<proteinExistence type="predicted"/>
<dbReference type="InterPro" id="IPR006073">
    <property type="entry name" value="GTP-bd"/>
</dbReference>
<dbReference type="Proteomes" id="UP000241472">
    <property type="component" value="Chromosome"/>
</dbReference>
<evidence type="ECO:0000259" key="3">
    <source>
        <dbReference type="Pfam" id="PF01926"/>
    </source>
</evidence>
<dbReference type="Pfam" id="PF01926">
    <property type="entry name" value="MMR_HSR1"/>
    <property type="match status" value="1"/>
</dbReference>
<name>A0AAD0HW05_9FUSO</name>
<dbReference type="PANTHER" id="PTHR47357">
    <property type="entry name" value="COP1-INTERACTIVE PROTEIN 1"/>
    <property type="match status" value="1"/>
</dbReference>
<evidence type="ECO:0000313" key="5">
    <source>
        <dbReference type="Proteomes" id="UP000241472"/>
    </source>
</evidence>
<dbReference type="PANTHER" id="PTHR47357:SF1">
    <property type="entry name" value="SPINDLE POLE BODY COMPONENT 110"/>
    <property type="match status" value="1"/>
</dbReference>
<dbReference type="GO" id="GO:0005856">
    <property type="term" value="C:cytoskeleton"/>
    <property type="evidence" value="ECO:0007669"/>
    <property type="project" value="TreeGrafter"/>
</dbReference>
<dbReference type="GO" id="GO:0005525">
    <property type="term" value="F:GTP binding"/>
    <property type="evidence" value="ECO:0007669"/>
    <property type="project" value="InterPro"/>
</dbReference>
<keyword evidence="2" id="KW-0812">Transmembrane</keyword>
<keyword evidence="2" id="KW-1133">Transmembrane helix</keyword>
<reference evidence="4 5" key="1">
    <citation type="submission" date="2018-03" db="EMBL/GenBank/DDBJ databases">
        <title>Complete Fusobacterium genomes using hybrid Minion sequencing.</title>
        <authorList>
            <person name="Slade D.J."/>
            <person name="Lahmers K."/>
        </authorList>
    </citation>
    <scope>NUCLEOTIDE SEQUENCE [LARGE SCALE GENOMIC DNA]</scope>
    <source>
        <strain evidence="4 5">2_1_31</strain>
    </source>
</reference>
<protein>
    <submittedName>
        <fullName evidence="4">N-acetylglucosamine-6-phosphate deacetylase</fullName>
    </submittedName>
</protein>
<accession>A0AAD0HW05</accession>
<dbReference type="SUPFAM" id="SSF52540">
    <property type="entry name" value="P-loop containing nucleoside triphosphate hydrolases"/>
    <property type="match status" value="1"/>
</dbReference>
<dbReference type="KEGG" id="fpei:C4N17_09765"/>
<feature type="coiled-coil region" evidence="1">
    <location>
        <begin position="39"/>
        <end position="173"/>
    </location>
</feature>
<gene>
    <name evidence="4" type="ORF">C4N17_09765</name>
</gene>
<dbReference type="GO" id="GO:0005200">
    <property type="term" value="F:structural constituent of cytoskeleton"/>
    <property type="evidence" value="ECO:0007669"/>
    <property type="project" value="TreeGrafter"/>
</dbReference>
<dbReference type="AlphaFoldDB" id="A0AAD0HW05"/>
<dbReference type="InterPro" id="IPR027417">
    <property type="entry name" value="P-loop_NTPase"/>
</dbReference>
<dbReference type="RefSeq" id="WP_005966124.1">
    <property type="nucleotide sequence ID" value="NZ_CABKNO010000004.1"/>
</dbReference>
<dbReference type="EMBL" id="CP028108">
    <property type="protein sequence ID" value="AVQ25905.1"/>
    <property type="molecule type" value="Genomic_DNA"/>
</dbReference>
<feature type="coiled-coil region" evidence="1">
    <location>
        <begin position="220"/>
        <end position="272"/>
    </location>
</feature>
<dbReference type="Gene3D" id="3.40.50.300">
    <property type="entry name" value="P-loop containing nucleotide triphosphate hydrolases"/>
    <property type="match status" value="2"/>
</dbReference>
<feature type="domain" description="G" evidence="3">
    <location>
        <begin position="289"/>
        <end position="374"/>
    </location>
</feature>
<organism evidence="4 5">
    <name type="scientific">Fusobacterium periodonticum</name>
    <dbReference type="NCBI Taxonomy" id="860"/>
    <lineage>
        <taxon>Bacteria</taxon>
        <taxon>Fusobacteriati</taxon>
        <taxon>Fusobacteriota</taxon>
        <taxon>Fusobacteriia</taxon>
        <taxon>Fusobacteriales</taxon>
        <taxon>Fusobacteriaceae</taxon>
        <taxon>Fusobacterium</taxon>
    </lineage>
</organism>
<evidence type="ECO:0000256" key="2">
    <source>
        <dbReference type="SAM" id="Phobius"/>
    </source>
</evidence>
<evidence type="ECO:0000256" key="1">
    <source>
        <dbReference type="SAM" id="Coils"/>
    </source>
</evidence>
<keyword evidence="2" id="KW-0472">Membrane</keyword>
<feature type="transmembrane region" description="Helical" evidence="2">
    <location>
        <begin position="658"/>
        <end position="680"/>
    </location>
</feature>
<keyword evidence="1" id="KW-0175">Coiled coil</keyword>
<evidence type="ECO:0000313" key="4">
    <source>
        <dbReference type="EMBL" id="AVQ25905.1"/>
    </source>
</evidence>